<dbReference type="Proteomes" id="UP000184932">
    <property type="component" value="Unassembled WGS sequence"/>
</dbReference>
<organism evidence="2 3">
    <name type="scientific">Vannielia litorea</name>
    <dbReference type="NCBI Taxonomy" id="1217970"/>
    <lineage>
        <taxon>Bacteria</taxon>
        <taxon>Pseudomonadati</taxon>
        <taxon>Pseudomonadota</taxon>
        <taxon>Alphaproteobacteria</taxon>
        <taxon>Rhodobacterales</taxon>
        <taxon>Paracoccaceae</taxon>
        <taxon>Vannielia</taxon>
    </lineage>
</organism>
<sequence length="188" mass="20573">MATPHPAPHERPIPGAAARLAAQVSALLPVADTARTRLRPATLADFDVFAEIACDPVRSRGIGGVQDRESAFREYTAMVGCWLLRGHGLWAVMHEGACAGFVQIGFEPGDEEPELGWFFSEAYEGKGLAREAAEAAREIGFCLLGLPSMVSYVDSFNTRSNTLARRLGADRIPSPNPDLFIWRHRRPE</sequence>
<proteinExistence type="predicted"/>
<dbReference type="EMBL" id="FSRL01000001">
    <property type="protein sequence ID" value="SIN75206.1"/>
    <property type="molecule type" value="Genomic_DNA"/>
</dbReference>
<dbReference type="GO" id="GO:0016747">
    <property type="term" value="F:acyltransferase activity, transferring groups other than amino-acyl groups"/>
    <property type="evidence" value="ECO:0007669"/>
    <property type="project" value="InterPro"/>
</dbReference>
<reference evidence="3" key="1">
    <citation type="submission" date="2016-11" db="EMBL/GenBank/DDBJ databases">
        <authorList>
            <person name="Varghese N."/>
            <person name="Submissions S."/>
        </authorList>
    </citation>
    <scope>NUCLEOTIDE SEQUENCE [LARGE SCALE GENOMIC DNA]</scope>
    <source>
        <strain evidence="3">DSM 29440</strain>
    </source>
</reference>
<dbReference type="Gene3D" id="3.40.630.30">
    <property type="match status" value="1"/>
</dbReference>
<keyword evidence="3" id="KW-1185">Reference proteome</keyword>
<dbReference type="STRING" id="1217970.SAMN05444002_0090"/>
<dbReference type="PROSITE" id="PS51186">
    <property type="entry name" value="GNAT"/>
    <property type="match status" value="1"/>
</dbReference>
<gene>
    <name evidence="2" type="ORF">SAMN05444002_0090</name>
</gene>
<name>A0A1N6DWN9_9RHOB</name>
<dbReference type="OrthoDB" id="6293260at2"/>
<dbReference type="SUPFAM" id="SSF55729">
    <property type="entry name" value="Acyl-CoA N-acyltransferases (Nat)"/>
    <property type="match status" value="1"/>
</dbReference>
<dbReference type="InterPro" id="IPR016181">
    <property type="entry name" value="Acyl_CoA_acyltransferase"/>
</dbReference>
<dbReference type="AlphaFoldDB" id="A0A1N6DWN9"/>
<evidence type="ECO:0000259" key="1">
    <source>
        <dbReference type="PROSITE" id="PS51186"/>
    </source>
</evidence>
<dbReference type="Pfam" id="PF13302">
    <property type="entry name" value="Acetyltransf_3"/>
    <property type="match status" value="1"/>
</dbReference>
<evidence type="ECO:0000313" key="3">
    <source>
        <dbReference type="Proteomes" id="UP000184932"/>
    </source>
</evidence>
<dbReference type="PANTHER" id="PTHR43792:SF1">
    <property type="entry name" value="N-ACETYLTRANSFERASE DOMAIN-CONTAINING PROTEIN"/>
    <property type="match status" value="1"/>
</dbReference>
<feature type="domain" description="N-acetyltransferase" evidence="1">
    <location>
        <begin position="36"/>
        <end position="187"/>
    </location>
</feature>
<dbReference type="PANTHER" id="PTHR43792">
    <property type="entry name" value="GNAT FAMILY, PUTATIVE (AFU_ORTHOLOGUE AFUA_3G00765)-RELATED-RELATED"/>
    <property type="match status" value="1"/>
</dbReference>
<dbReference type="InterPro" id="IPR051531">
    <property type="entry name" value="N-acetyltransferase"/>
</dbReference>
<evidence type="ECO:0000313" key="2">
    <source>
        <dbReference type="EMBL" id="SIN75206.1"/>
    </source>
</evidence>
<keyword evidence="2" id="KW-0808">Transferase</keyword>
<dbReference type="InterPro" id="IPR000182">
    <property type="entry name" value="GNAT_dom"/>
</dbReference>
<protein>
    <submittedName>
        <fullName evidence="2">Protein N-acetyltransferase, RimJ/RimL family</fullName>
    </submittedName>
</protein>
<accession>A0A1N6DWN9</accession>
<dbReference type="RefSeq" id="WP_074254317.1">
    <property type="nucleotide sequence ID" value="NZ_FSRL01000001.1"/>
</dbReference>